<dbReference type="Proteomes" id="UP000279446">
    <property type="component" value="Unassembled WGS sequence"/>
</dbReference>
<feature type="transmembrane region" description="Helical" evidence="1">
    <location>
        <begin position="51"/>
        <end position="68"/>
    </location>
</feature>
<evidence type="ECO:0000259" key="2">
    <source>
        <dbReference type="Pfam" id="PF02517"/>
    </source>
</evidence>
<dbReference type="AlphaFoldDB" id="A0A433YFK7"/>
<dbReference type="Pfam" id="PF02517">
    <property type="entry name" value="Rce1-like"/>
    <property type="match status" value="1"/>
</dbReference>
<gene>
    <name evidence="3" type="ORF">EJP82_01650</name>
</gene>
<accession>A0A433YFK7</accession>
<name>A0A433YFK7_9BACL</name>
<keyword evidence="3" id="KW-0482">Metalloprotease</keyword>
<feature type="domain" description="CAAX prenyl protease 2/Lysostaphin resistance protein A-like" evidence="2">
    <location>
        <begin position="163"/>
        <end position="255"/>
    </location>
</feature>
<dbReference type="RefSeq" id="WP_127190262.1">
    <property type="nucleotide sequence ID" value="NZ_RZNY01000001.1"/>
</dbReference>
<comment type="caution">
    <text evidence="3">The sequence shown here is derived from an EMBL/GenBank/DDBJ whole genome shotgun (WGS) entry which is preliminary data.</text>
</comment>
<dbReference type="EMBL" id="RZNY01000001">
    <property type="protein sequence ID" value="RUT48668.1"/>
    <property type="molecule type" value="Genomic_DNA"/>
</dbReference>
<dbReference type="GO" id="GO:0004175">
    <property type="term" value="F:endopeptidase activity"/>
    <property type="evidence" value="ECO:0007669"/>
    <property type="project" value="UniProtKB-ARBA"/>
</dbReference>
<evidence type="ECO:0000313" key="3">
    <source>
        <dbReference type="EMBL" id="RUT48668.1"/>
    </source>
</evidence>
<keyword evidence="1" id="KW-0812">Transmembrane</keyword>
<feature type="transmembrane region" description="Helical" evidence="1">
    <location>
        <begin position="217"/>
        <end position="235"/>
    </location>
</feature>
<keyword evidence="4" id="KW-1185">Reference proteome</keyword>
<feature type="transmembrane region" description="Helical" evidence="1">
    <location>
        <begin position="160"/>
        <end position="178"/>
    </location>
</feature>
<feature type="transmembrane region" description="Helical" evidence="1">
    <location>
        <begin position="80"/>
        <end position="101"/>
    </location>
</feature>
<dbReference type="GO" id="GO:0008237">
    <property type="term" value="F:metallopeptidase activity"/>
    <property type="evidence" value="ECO:0007669"/>
    <property type="project" value="UniProtKB-KW"/>
</dbReference>
<dbReference type="GO" id="GO:0006508">
    <property type="term" value="P:proteolysis"/>
    <property type="evidence" value="ECO:0007669"/>
    <property type="project" value="UniProtKB-KW"/>
</dbReference>
<keyword evidence="1" id="KW-1133">Transmembrane helix</keyword>
<evidence type="ECO:0000313" key="4">
    <source>
        <dbReference type="Proteomes" id="UP000279446"/>
    </source>
</evidence>
<organism evidence="3 4">
    <name type="scientific">Paenibacillus anaericanus</name>
    <dbReference type="NCBI Taxonomy" id="170367"/>
    <lineage>
        <taxon>Bacteria</taxon>
        <taxon>Bacillati</taxon>
        <taxon>Bacillota</taxon>
        <taxon>Bacilli</taxon>
        <taxon>Bacillales</taxon>
        <taxon>Paenibacillaceae</taxon>
        <taxon>Paenibacillus</taxon>
    </lineage>
</organism>
<dbReference type="GO" id="GO:0080120">
    <property type="term" value="P:CAAX-box protein maturation"/>
    <property type="evidence" value="ECO:0007669"/>
    <property type="project" value="UniProtKB-ARBA"/>
</dbReference>
<keyword evidence="1" id="KW-0472">Membrane</keyword>
<dbReference type="InterPro" id="IPR003675">
    <property type="entry name" value="Rce1/LyrA-like_dom"/>
</dbReference>
<dbReference type="OrthoDB" id="8754470at2"/>
<feature type="transmembrane region" description="Helical" evidence="1">
    <location>
        <begin position="242"/>
        <end position="262"/>
    </location>
</feature>
<feature type="transmembrane region" description="Helical" evidence="1">
    <location>
        <begin position="12"/>
        <end position="39"/>
    </location>
</feature>
<feature type="transmembrane region" description="Helical" evidence="1">
    <location>
        <begin position="135"/>
        <end position="154"/>
    </location>
</feature>
<sequence length="263" mass="29968">MLKFSKSALVPNIFFIVSILLVQILPWYLACFLILSNLMILWKTHSKTRNIYILSITYVVGYLISEPIRGMITSSFPTEYSEWGIVVSRFSLLLFVLPFYIMSRFQSSDISYISVGSFRNNIYFPFIWKGKKDPVWRFLLIGAGIIIISFSFMIDFKAVNFQLLVMYAVCFALINSILEEILWRGYILGRLVGVLGEQVGLVISSLGFGLYHYSLGFPWSVCVLFSLFGMLMGGVTIKSKGLLPVILLHFLMNIMFALSGIIF</sequence>
<evidence type="ECO:0000256" key="1">
    <source>
        <dbReference type="SAM" id="Phobius"/>
    </source>
</evidence>
<reference evidence="3 4" key="1">
    <citation type="submission" date="2018-12" db="EMBL/GenBank/DDBJ databases">
        <authorList>
            <person name="Sun L."/>
            <person name="Chen Z."/>
        </authorList>
    </citation>
    <scope>NUCLEOTIDE SEQUENCE [LARGE SCALE GENOMIC DNA]</scope>
    <source>
        <strain evidence="3 4">DSM 15890</strain>
    </source>
</reference>
<keyword evidence="3" id="KW-0378">Hydrolase</keyword>
<keyword evidence="3" id="KW-0645">Protease</keyword>
<protein>
    <submittedName>
        <fullName evidence="3">CPBP family intramembrane metalloprotease</fullName>
    </submittedName>
</protein>
<proteinExistence type="predicted"/>